<proteinExistence type="predicted"/>
<dbReference type="Proteomes" id="UP000807159">
    <property type="component" value="Chromosome 3"/>
</dbReference>
<evidence type="ECO:0000313" key="2">
    <source>
        <dbReference type="Proteomes" id="UP000807159"/>
    </source>
</evidence>
<accession>A0A8T2Z4X2</accession>
<name>A0A8T2Z4X2_POPDE</name>
<gene>
    <name evidence="1" type="ORF">H0E87_005826</name>
</gene>
<dbReference type="PANTHER" id="PTHR31052">
    <property type="entry name" value="COBRA-LIKE PROTEIN 7"/>
    <property type="match status" value="1"/>
</dbReference>
<protein>
    <submittedName>
        <fullName evidence="1">Uncharacterized protein</fullName>
    </submittedName>
</protein>
<dbReference type="AlphaFoldDB" id="A0A8T2Z4X2"/>
<reference evidence="1" key="1">
    <citation type="journal article" date="2021" name="J. Hered.">
        <title>Genome Assembly of Salicaceae Populus deltoides (Eastern Cottonwood) I-69 Based on Nanopore Sequencing and Hi-C Technologies.</title>
        <authorList>
            <person name="Bai S."/>
            <person name="Wu H."/>
            <person name="Zhang J."/>
            <person name="Pan Z."/>
            <person name="Zhao W."/>
            <person name="Li Z."/>
            <person name="Tong C."/>
        </authorList>
    </citation>
    <scope>NUCLEOTIDE SEQUENCE</scope>
    <source>
        <tissue evidence="1">Leaf</tissue>
    </source>
</reference>
<comment type="caution">
    <text evidence="1">The sequence shown here is derived from an EMBL/GenBank/DDBJ whole genome shotgun (WGS) entry which is preliminary data.</text>
</comment>
<organism evidence="1 2">
    <name type="scientific">Populus deltoides</name>
    <name type="common">Eastern poplar</name>
    <name type="synonym">Eastern cottonwood</name>
    <dbReference type="NCBI Taxonomy" id="3696"/>
    <lineage>
        <taxon>Eukaryota</taxon>
        <taxon>Viridiplantae</taxon>
        <taxon>Streptophyta</taxon>
        <taxon>Embryophyta</taxon>
        <taxon>Tracheophyta</taxon>
        <taxon>Spermatophyta</taxon>
        <taxon>Magnoliopsida</taxon>
        <taxon>eudicotyledons</taxon>
        <taxon>Gunneridae</taxon>
        <taxon>Pentapetalae</taxon>
        <taxon>rosids</taxon>
        <taxon>fabids</taxon>
        <taxon>Malpighiales</taxon>
        <taxon>Salicaceae</taxon>
        <taxon>Saliceae</taxon>
        <taxon>Populus</taxon>
    </lineage>
</organism>
<dbReference type="EMBL" id="JACEGQ020000003">
    <property type="protein sequence ID" value="KAH8512336.1"/>
    <property type="molecule type" value="Genomic_DNA"/>
</dbReference>
<evidence type="ECO:0000313" key="1">
    <source>
        <dbReference type="EMBL" id="KAH8512336.1"/>
    </source>
</evidence>
<dbReference type="PANTHER" id="PTHR31052:SF2">
    <property type="entry name" value="COBRA-LIKE PROTEIN 10"/>
    <property type="match status" value="1"/>
</dbReference>
<sequence>MGGPRLSQNVASMASLLKRQRSKLDKRITKISELGEHELKGWQVFVHKEILLSASGAIVVNGDDFPVAVGNGTIFAGNPQVDLKTAIETAGDFTQISA</sequence>
<keyword evidence="2" id="KW-1185">Reference proteome</keyword>